<evidence type="ECO:0000313" key="1">
    <source>
        <dbReference type="EMBL" id="EXJ13591.1"/>
    </source>
</evidence>
<evidence type="ECO:0000313" key="2">
    <source>
        <dbReference type="Proteomes" id="UP000019460"/>
    </source>
</evidence>
<reference evidence="1 2" key="1">
    <citation type="submission" date="2012-11" db="EMBL/GenBank/DDBJ databases">
        <title>Genome assembly of Thiorhodococcus sp. AK35.</title>
        <authorList>
            <person name="Nupur N."/>
            <person name="Khatri I."/>
            <person name="Subramanian S."/>
            <person name="Pinnaka A."/>
        </authorList>
    </citation>
    <scope>NUCLEOTIDE SEQUENCE [LARGE SCALE GENOMIC DNA]</scope>
    <source>
        <strain evidence="1 2">AK35</strain>
    </source>
</reference>
<dbReference type="STRING" id="1249627.D779_3594"/>
<gene>
    <name evidence="1" type="ORF">D779_3594</name>
</gene>
<name>W9V9M9_9GAMM</name>
<protein>
    <submittedName>
        <fullName evidence="1">Uncharacterized protein</fullName>
    </submittedName>
</protein>
<dbReference type="AlphaFoldDB" id="W9V9M9"/>
<comment type="caution">
    <text evidence="1">The sequence shown here is derived from an EMBL/GenBank/DDBJ whole genome shotgun (WGS) entry which is preliminary data.</text>
</comment>
<dbReference type="EMBL" id="AONC01000063">
    <property type="protein sequence ID" value="EXJ13591.1"/>
    <property type="molecule type" value="Genomic_DNA"/>
</dbReference>
<dbReference type="RefSeq" id="WP_043756709.1">
    <property type="nucleotide sequence ID" value="NZ_AONC01000063.1"/>
</dbReference>
<keyword evidence="2" id="KW-1185">Reference proteome</keyword>
<organism evidence="1 2">
    <name type="scientific">Imhoffiella purpurea</name>
    <dbReference type="NCBI Taxonomy" id="1249627"/>
    <lineage>
        <taxon>Bacteria</taxon>
        <taxon>Pseudomonadati</taxon>
        <taxon>Pseudomonadota</taxon>
        <taxon>Gammaproteobacteria</taxon>
        <taxon>Chromatiales</taxon>
        <taxon>Chromatiaceae</taxon>
        <taxon>Imhoffiella</taxon>
    </lineage>
</organism>
<dbReference type="Proteomes" id="UP000019460">
    <property type="component" value="Unassembled WGS sequence"/>
</dbReference>
<accession>W9V9M9</accession>
<sequence>MNYARNALESLRDAGIDEYQALTDSERSELTELLGDWNRIVGKENARLEVEAEEQAAIQQLGLDDWNQAWVDQRAEESRAERWDIQDTF</sequence>
<proteinExistence type="predicted"/>